<dbReference type="RefSeq" id="WP_115303024.1">
    <property type="nucleotide sequence ID" value="NZ_CAAAHO010000002.1"/>
</dbReference>
<dbReference type="AlphaFoldDB" id="A0A378IAI7"/>
<proteinExistence type="predicted"/>
<reference evidence="2 3" key="1">
    <citation type="submission" date="2018-06" db="EMBL/GenBank/DDBJ databases">
        <authorList>
            <consortium name="Pathogen Informatics"/>
            <person name="Doyle S."/>
        </authorList>
    </citation>
    <scope>NUCLEOTIDE SEQUENCE [LARGE SCALE GENOMIC DNA]</scope>
    <source>
        <strain evidence="2 3">NCTC13315</strain>
    </source>
</reference>
<dbReference type="EMBL" id="UGNV01000001">
    <property type="protein sequence ID" value="STX29344.1"/>
    <property type="molecule type" value="Genomic_DNA"/>
</dbReference>
<dbReference type="Proteomes" id="UP000254968">
    <property type="component" value="Unassembled WGS sequence"/>
</dbReference>
<accession>A0A378IAI7</accession>
<feature type="compositionally biased region" description="Polar residues" evidence="1">
    <location>
        <begin position="57"/>
        <end position="87"/>
    </location>
</feature>
<evidence type="ECO:0000256" key="1">
    <source>
        <dbReference type="SAM" id="MobiDB-lite"/>
    </source>
</evidence>
<gene>
    <name evidence="2" type="ORF">NCTC13315_01884</name>
</gene>
<evidence type="ECO:0000313" key="3">
    <source>
        <dbReference type="Proteomes" id="UP000254968"/>
    </source>
</evidence>
<evidence type="ECO:0000313" key="2">
    <source>
        <dbReference type="EMBL" id="STX29344.1"/>
    </source>
</evidence>
<protein>
    <submittedName>
        <fullName evidence="2">Uncharacterized protein</fullName>
    </submittedName>
</protein>
<organism evidence="2 3">
    <name type="scientific">Legionella beliardensis</name>
    <dbReference type="NCBI Taxonomy" id="91822"/>
    <lineage>
        <taxon>Bacteria</taxon>
        <taxon>Pseudomonadati</taxon>
        <taxon>Pseudomonadota</taxon>
        <taxon>Gammaproteobacteria</taxon>
        <taxon>Legionellales</taxon>
        <taxon>Legionellaceae</taxon>
        <taxon>Legionella</taxon>
    </lineage>
</organism>
<feature type="region of interest" description="Disordered" evidence="1">
    <location>
        <begin position="54"/>
        <end position="106"/>
    </location>
</feature>
<sequence length="119" mass="13577">MSQQKLFAEREEKLQEKITILEQKHDMSQQELQGIKKDLSQVLSILTEMQQKEKTVINESTPSQSSIKGPSPQRNRLFSSSSPNPANKKNELKTITPCPNSSDDDLDFMSSFCAVEYRK</sequence>
<name>A0A378IAI7_9GAMM</name>
<keyword evidence="3" id="KW-1185">Reference proteome</keyword>